<dbReference type="PANTHER" id="PTHR12378:SF80">
    <property type="entry name" value="IP06716P-RELATED"/>
    <property type="match status" value="1"/>
</dbReference>
<feature type="region of interest" description="Disordered" evidence="4">
    <location>
        <begin position="172"/>
        <end position="208"/>
    </location>
</feature>
<dbReference type="Gene3D" id="3.90.1720.30">
    <property type="entry name" value="PPPDE domains"/>
    <property type="match status" value="1"/>
</dbReference>
<evidence type="ECO:0000256" key="4">
    <source>
        <dbReference type="SAM" id="MobiDB-lite"/>
    </source>
</evidence>
<evidence type="ECO:0000256" key="3">
    <source>
        <dbReference type="ARBA" id="ARBA00022801"/>
    </source>
</evidence>
<feature type="compositionally biased region" description="Low complexity" evidence="4">
    <location>
        <begin position="179"/>
        <end position="190"/>
    </location>
</feature>
<keyword evidence="2" id="KW-0645">Protease</keyword>
<proteinExistence type="inferred from homology"/>
<dbReference type="PANTHER" id="PTHR12378">
    <property type="entry name" value="DESUMOYLATING ISOPEPTIDASE"/>
    <property type="match status" value="1"/>
</dbReference>
<dbReference type="GO" id="GO:0008233">
    <property type="term" value="F:peptidase activity"/>
    <property type="evidence" value="ECO:0007669"/>
    <property type="project" value="UniProtKB-KW"/>
</dbReference>
<organism evidence="6 7">
    <name type="scientific">Cichlidogyrus casuarinus</name>
    <dbReference type="NCBI Taxonomy" id="1844966"/>
    <lineage>
        <taxon>Eukaryota</taxon>
        <taxon>Metazoa</taxon>
        <taxon>Spiralia</taxon>
        <taxon>Lophotrochozoa</taxon>
        <taxon>Platyhelminthes</taxon>
        <taxon>Monogenea</taxon>
        <taxon>Monopisthocotylea</taxon>
        <taxon>Dactylogyridea</taxon>
        <taxon>Ancyrocephalidae</taxon>
        <taxon>Cichlidogyrus</taxon>
    </lineage>
</organism>
<dbReference type="EMBL" id="JBJKFK010000898">
    <property type="protein sequence ID" value="KAL3314829.1"/>
    <property type="molecule type" value="Genomic_DNA"/>
</dbReference>
<evidence type="ECO:0000313" key="7">
    <source>
        <dbReference type="Proteomes" id="UP001626550"/>
    </source>
</evidence>
<evidence type="ECO:0000256" key="1">
    <source>
        <dbReference type="ARBA" id="ARBA00008140"/>
    </source>
</evidence>
<sequence length="208" mass="23189">ISFNKYISVFNAGVYHTGVEVHDIEYCFGAHPNEESGIFPMVPKDSVYLGQNYTLKDSLRVGCTDFTEDDVLQIIEGLGNEFRGNQYHLLEKNCNHFSEELVKILCGASLPSWINRLANVTSNMAIIKKNIPPQLLTPQLMMEEEVIDDETHSTSSSQNMDTRFPQITNLFRRGNTTCNSSPQNSQASQNGTESASDVSADRPFVASD</sequence>
<dbReference type="GO" id="GO:0006508">
    <property type="term" value="P:proteolysis"/>
    <property type="evidence" value="ECO:0007669"/>
    <property type="project" value="UniProtKB-KW"/>
</dbReference>
<comment type="caution">
    <text evidence="6">The sequence shown here is derived from an EMBL/GenBank/DDBJ whole genome shotgun (WGS) entry which is preliminary data.</text>
</comment>
<dbReference type="PROSITE" id="PS51858">
    <property type="entry name" value="PPPDE"/>
    <property type="match status" value="1"/>
</dbReference>
<protein>
    <submittedName>
        <fullName evidence="6">Desumoylating isopeptidase 2</fullName>
    </submittedName>
</protein>
<feature type="domain" description="PPPDE" evidence="5">
    <location>
        <begin position="1"/>
        <end position="122"/>
    </location>
</feature>
<evidence type="ECO:0000256" key="2">
    <source>
        <dbReference type="ARBA" id="ARBA00022670"/>
    </source>
</evidence>
<accession>A0ABD2Q5H3</accession>
<comment type="similarity">
    <text evidence="1">Belongs to the DeSI family.</text>
</comment>
<evidence type="ECO:0000259" key="5">
    <source>
        <dbReference type="PROSITE" id="PS51858"/>
    </source>
</evidence>
<dbReference type="AlphaFoldDB" id="A0ABD2Q5H3"/>
<dbReference type="SMART" id="SM01179">
    <property type="entry name" value="DUF862"/>
    <property type="match status" value="1"/>
</dbReference>
<dbReference type="Pfam" id="PF05903">
    <property type="entry name" value="Peptidase_C97"/>
    <property type="match status" value="1"/>
</dbReference>
<dbReference type="InterPro" id="IPR042266">
    <property type="entry name" value="PPPDE_sf"/>
</dbReference>
<keyword evidence="3" id="KW-0378">Hydrolase</keyword>
<dbReference type="Proteomes" id="UP001626550">
    <property type="component" value="Unassembled WGS sequence"/>
</dbReference>
<reference evidence="6 7" key="1">
    <citation type="submission" date="2024-11" db="EMBL/GenBank/DDBJ databases">
        <title>Adaptive evolution of stress response genes in parasites aligns with host niche diversity.</title>
        <authorList>
            <person name="Hahn C."/>
            <person name="Resl P."/>
        </authorList>
    </citation>
    <scope>NUCLEOTIDE SEQUENCE [LARGE SCALE GENOMIC DNA]</scope>
    <source>
        <strain evidence="6">EGGRZ-B1_66</strain>
        <tissue evidence="6">Body</tissue>
    </source>
</reference>
<evidence type="ECO:0000313" key="6">
    <source>
        <dbReference type="EMBL" id="KAL3314829.1"/>
    </source>
</evidence>
<feature type="non-terminal residue" evidence="6">
    <location>
        <position position="1"/>
    </location>
</feature>
<dbReference type="InterPro" id="IPR008580">
    <property type="entry name" value="PPPDE_dom"/>
</dbReference>
<gene>
    <name evidence="6" type="primary">DESI2</name>
    <name evidence="6" type="ORF">Ciccas_006546</name>
</gene>
<name>A0ABD2Q5H3_9PLAT</name>
<keyword evidence="7" id="KW-1185">Reference proteome</keyword>